<dbReference type="Gene3D" id="3.30.70.1620">
    <property type="match status" value="1"/>
</dbReference>
<dbReference type="GO" id="GO:0005737">
    <property type="term" value="C:cytoplasm"/>
    <property type="evidence" value="ECO:0007669"/>
    <property type="project" value="UniProtKB-SubCell"/>
</dbReference>
<keyword evidence="2 7" id="KW-0963">Cytoplasm</keyword>
<evidence type="ECO:0000256" key="6">
    <source>
        <dbReference type="ARBA" id="ARBA00023125"/>
    </source>
</evidence>
<evidence type="ECO:0000256" key="5">
    <source>
        <dbReference type="ARBA" id="ARBA00023054"/>
    </source>
</evidence>
<dbReference type="InterPro" id="IPR003395">
    <property type="entry name" value="RecF/RecN/SMC_N"/>
</dbReference>
<sequence>MYLKRLEVYGFKSFANKTEMSFEEGVTAVVGPNGSGKSNISDAIKWVLGEQSVKSLRGSKMEDVIFSGTSSRKPLGIAEVSLTLDNSSQALPVAYEEVTITRRMYRSGESEYYLNKSSCRLKDIRELFMDTGIGKEGYSVIGQGKIDEILSSKSEDRRQLFEEAAGIVKYKHRKHEAQKKLDNTKDNLTRLTDILQELQNQLEPLKNQSIKAKKYEELKEALLKLEVNLFIREIDKTDIELKQTHQQVEMLKKSLSLQTKEKDTHTSQLVEVQKKIDLREDEVQMYQDEFYHTQNEVGKKEGHINLNQEKLVHLAENTGRLKGEIEEIHRNTVKNTEELEAKLEIFNKMNTETEGMKKDLEKKVSEYEKAVQLSLLKEEDMENSKSYIIDALNDIADKKSEENSFKTLMNTMQQRIEQVEQDEIDYKRKKEEGKEKADALEGKLREITNALNHRNEEMNNGTAEKTKLEEKKSLAYKELERIKSEINHKSSKKSIIEEMEKGHDGYNKSVKNILRACEKDLTLGEGIYGVVANLLKVSKGYEIAVETALGPAIQNIVTRNEEDAKRLIRYLKKHNLGRVTLLPLTSIQKKHISQEELSILKRLSNVEVAIDRIVFNSDFTNVFSSLLSRVLIVPNLNTATEAAKALQYRFKIVTIDGDVMNVGGALTGGSSAFRGNSILGRKRELEELTESIAALKKEEKDLQTKYDECVEIIEGLDKRLKLLSKEHQEDQIQQATLKSKVQQAQEERKQIDGFIKQIERETTELIAAKKTTSDQYAKVHQEICEMEEKISHTKHTLQDGEKELLKEKQQREMLNNEITKIKISLASTKEQKKSISQDIEKIQAALKLNEIQLCEKEEEIAKNTKEDQYLQQQLNENKIHLETLQKNLEILQKKLEELKNDKQNLLEVQDQGRETVSQIEAVITDLNESVYKLDMKSTRLEMQQQTFYNKLWEEYELTYINAKEIKQEISEHLNITKEIKMLKDEIKELGPINLQAIEAYEDVKERHEFLGQQKDDLQKAREALVKVIKDMEDTMQKQFLEEFNKIKKNFNEVFVKLFGGGKAELILQEDKDLLNCGIEIIAQPPGKKLQSLSLLSGGERALTAIALLFGILLVKPTPFCVLDEIEAALDDANVNRFAKFLQDLSHHTQFIVVTHRKGTMENAGALYGVTMEEEGISKIVSVKLTDEIKKEIAS</sequence>
<evidence type="ECO:0000256" key="1">
    <source>
        <dbReference type="ARBA" id="ARBA00004496"/>
    </source>
</evidence>
<dbReference type="PATRIC" id="fig|84022.5.peg.1863"/>
<feature type="coiled-coil region" evidence="7">
    <location>
        <begin position="167"/>
        <end position="225"/>
    </location>
</feature>
<dbReference type="OrthoDB" id="9808768at2"/>
<dbReference type="InterPro" id="IPR036277">
    <property type="entry name" value="SMC_hinge_sf"/>
</dbReference>
<comment type="similarity">
    <text evidence="7">Belongs to the SMC family.</text>
</comment>
<keyword evidence="3 7" id="KW-0547">Nucleotide-binding</keyword>
<dbReference type="RefSeq" id="WP_044825970.1">
    <property type="nucleotide sequence ID" value="NZ_CP009687.1"/>
</dbReference>
<feature type="coiled-coil region" evidence="7">
    <location>
        <begin position="350"/>
        <end position="377"/>
    </location>
</feature>
<feature type="coiled-coil region" evidence="7">
    <location>
        <begin position="678"/>
        <end position="764"/>
    </location>
</feature>
<dbReference type="Pfam" id="PF06470">
    <property type="entry name" value="SMC_hinge"/>
    <property type="match status" value="1"/>
</dbReference>
<dbReference type="SUPFAM" id="SSF75553">
    <property type="entry name" value="Smc hinge domain"/>
    <property type="match status" value="1"/>
</dbReference>
<dbReference type="Proteomes" id="UP000035704">
    <property type="component" value="Chromosome"/>
</dbReference>
<accession>A0A0D8I6X8</accession>
<keyword evidence="5 7" id="KW-0175">Coiled coil</keyword>
<dbReference type="GO" id="GO:0006260">
    <property type="term" value="P:DNA replication"/>
    <property type="evidence" value="ECO:0007669"/>
    <property type="project" value="UniProtKB-UniRule"/>
</dbReference>
<dbReference type="InterPro" id="IPR010935">
    <property type="entry name" value="SMC_hinge"/>
</dbReference>
<dbReference type="Gene3D" id="1.20.1060.20">
    <property type="match status" value="1"/>
</dbReference>
<comment type="subunit">
    <text evidence="7">Homodimer.</text>
</comment>
<dbReference type="EMBL" id="CP009687">
    <property type="protein sequence ID" value="AKL95506.1"/>
    <property type="molecule type" value="Genomic_DNA"/>
</dbReference>
<keyword evidence="6 7" id="KW-0238">DNA-binding</keyword>
<dbReference type="InterPro" id="IPR024704">
    <property type="entry name" value="SMC"/>
</dbReference>
<dbReference type="PIRSF" id="PIRSF005719">
    <property type="entry name" value="SMC"/>
    <property type="match status" value="1"/>
</dbReference>
<dbReference type="HAMAP" id="MF_01894">
    <property type="entry name" value="Smc_prok"/>
    <property type="match status" value="1"/>
</dbReference>
<evidence type="ECO:0000256" key="3">
    <source>
        <dbReference type="ARBA" id="ARBA00022741"/>
    </source>
</evidence>
<dbReference type="SUPFAM" id="SSF52540">
    <property type="entry name" value="P-loop containing nucleoside triphosphate hydrolases"/>
    <property type="match status" value="1"/>
</dbReference>
<keyword evidence="4 7" id="KW-0067">ATP-binding</keyword>
<dbReference type="InterPro" id="IPR011890">
    <property type="entry name" value="SMC_prok"/>
</dbReference>
<gene>
    <name evidence="7 8" type="primary">smc</name>
    <name evidence="8" type="ORF">CACET_c20580</name>
</gene>
<comment type="subcellular location">
    <subcellularLocation>
        <location evidence="1 7">Cytoplasm</location>
    </subcellularLocation>
</comment>
<dbReference type="GO" id="GO:0016887">
    <property type="term" value="F:ATP hydrolysis activity"/>
    <property type="evidence" value="ECO:0007669"/>
    <property type="project" value="InterPro"/>
</dbReference>
<reference evidence="8 9" key="1">
    <citation type="submission" date="2014-10" db="EMBL/GenBank/DDBJ databases">
        <title>Genome sequence of Clostridium aceticum DSM 1496.</title>
        <authorList>
            <person name="Poehlein A."/>
            <person name="Schiel-Bengelsdorf B."/>
            <person name="Gottschalk G."/>
            <person name="Duerre P."/>
            <person name="Daniel R."/>
        </authorList>
    </citation>
    <scope>NUCLEOTIDE SEQUENCE [LARGE SCALE GENOMIC DNA]</scope>
    <source>
        <strain evidence="8 9">DSM 1496</strain>
    </source>
</reference>
<dbReference type="Gene3D" id="3.40.50.300">
    <property type="entry name" value="P-loop containing nucleotide triphosphate hydrolases"/>
    <property type="match status" value="2"/>
</dbReference>
<dbReference type="GO" id="GO:0007059">
    <property type="term" value="P:chromosome segregation"/>
    <property type="evidence" value="ECO:0007669"/>
    <property type="project" value="UniProtKB-UniRule"/>
</dbReference>
<dbReference type="FunFam" id="3.40.50.300:FF:000901">
    <property type="entry name" value="Chromosome partition protein Smc"/>
    <property type="match status" value="1"/>
</dbReference>
<dbReference type="GO" id="GO:0005524">
    <property type="term" value="F:ATP binding"/>
    <property type="evidence" value="ECO:0007669"/>
    <property type="project" value="UniProtKB-UniRule"/>
</dbReference>
<dbReference type="PANTHER" id="PTHR43977">
    <property type="entry name" value="STRUCTURAL MAINTENANCE OF CHROMOSOMES PROTEIN 3"/>
    <property type="match status" value="1"/>
</dbReference>
<dbReference type="FunFam" id="3.40.50.300:FF:000984">
    <property type="entry name" value="Chromosome partition protein Smc"/>
    <property type="match status" value="1"/>
</dbReference>
<feature type="coiled-coil region" evidence="7">
    <location>
        <begin position="1000"/>
        <end position="1037"/>
    </location>
</feature>
<keyword evidence="9" id="KW-1185">Reference proteome</keyword>
<dbReference type="NCBIfam" id="TIGR02168">
    <property type="entry name" value="SMC_prok_B"/>
    <property type="match status" value="1"/>
</dbReference>
<comment type="domain">
    <text evidence="7">Contains large globular domains required for ATP hydrolysis at each terminus and a third globular domain forming a flexible hinge near the middle of the molecule. These domains are separated by coiled-coil structures.</text>
</comment>
<feature type="coiled-coil region" evidence="7">
    <location>
        <begin position="797"/>
        <end position="845"/>
    </location>
</feature>
<dbReference type="SMART" id="SM00968">
    <property type="entry name" value="SMC_hinge"/>
    <property type="match status" value="1"/>
</dbReference>
<evidence type="ECO:0000313" key="8">
    <source>
        <dbReference type="EMBL" id="AKL95506.1"/>
    </source>
</evidence>
<evidence type="ECO:0000256" key="4">
    <source>
        <dbReference type="ARBA" id="ARBA00022840"/>
    </source>
</evidence>
<feature type="binding site" evidence="7">
    <location>
        <begin position="32"/>
        <end position="39"/>
    </location>
    <ligand>
        <name>ATP</name>
        <dbReference type="ChEBI" id="CHEBI:30616"/>
    </ligand>
</feature>
<dbReference type="KEGG" id="cace:CACET_c20580"/>
<name>A0A0D8I6X8_9CLOT</name>
<feature type="coiled-coil region" evidence="7">
    <location>
        <begin position="409"/>
        <end position="485"/>
    </location>
</feature>
<dbReference type="CDD" id="cd03278">
    <property type="entry name" value="ABC_SMC_barmotin"/>
    <property type="match status" value="2"/>
</dbReference>
<evidence type="ECO:0000313" key="9">
    <source>
        <dbReference type="Proteomes" id="UP000035704"/>
    </source>
</evidence>
<dbReference type="AlphaFoldDB" id="A0A0D8I6X8"/>
<dbReference type="GO" id="GO:0007062">
    <property type="term" value="P:sister chromatid cohesion"/>
    <property type="evidence" value="ECO:0007669"/>
    <property type="project" value="InterPro"/>
</dbReference>
<organism evidence="8 9">
    <name type="scientific">Clostridium aceticum</name>
    <dbReference type="NCBI Taxonomy" id="84022"/>
    <lineage>
        <taxon>Bacteria</taxon>
        <taxon>Bacillati</taxon>
        <taxon>Bacillota</taxon>
        <taxon>Clostridia</taxon>
        <taxon>Eubacteriales</taxon>
        <taxon>Clostridiaceae</taxon>
        <taxon>Clostridium</taxon>
    </lineage>
</organism>
<dbReference type="GO" id="GO:0003677">
    <property type="term" value="F:DNA binding"/>
    <property type="evidence" value="ECO:0007669"/>
    <property type="project" value="UniProtKB-UniRule"/>
</dbReference>
<dbReference type="Pfam" id="PF02463">
    <property type="entry name" value="SMC_N"/>
    <property type="match status" value="1"/>
</dbReference>
<proteinExistence type="inferred from homology"/>
<feature type="coiled-coil region" evidence="7">
    <location>
        <begin position="874"/>
        <end position="915"/>
    </location>
</feature>
<protein>
    <recommendedName>
        <fullName evidence="7">Chromosome partition protein Smc</fullName>
    </recommendedName>
</protein>
<dbReference type="InterPro" id="IPR027417">
    <property type="entry name" value="P-loop_NTPase"/>
</dbReference>
<dbReference type="STRING" id="84022.CACET_c20580"/>
<dbReference type="GO" id="GO:0030261">
    <property type="term" value="P:chromosome condensation"/>
    <property type="evidence" value="ECO:0007669"/>
    <property type="project" value="InterPro"/>
</dbReference>
<evidence type="ECO:0000256" key="7">
    <source>
        <dbReference type="HAMAP-Rule" id="MF_01894"/>
    </source>
</evidence>
<evidence type="ECO:0000256" key="2">
    <source>
        <dbReference type="ARBA" id="ARBA00022490"/>
    </source>
</evidence>
<dbReference type="GO" id="GO:0005694">
    <property type="term" value="C:chromosome"/>
    <property type="evidence" value="ECO:0007669"/>
    <property type="project" value="InterPro"/>
</dbReference>
<comment type="function">
    <text evidence="7">Required for chromosome condensation and partitioning.</text>
</comment>